<protein>
    <submittedName>
        <fullName evidence="1">Uncharacterized protein</fullName>
    </submittedName>
</protein>
<evidence type="ECO:0000313" key="1">
    <source>
        <dbReference type="EMBL" id="SFL11221.1"/>
    </source>
</evidence>
<accession>A0A1I4F4A7</accession>
<dbReference type="AlphaFoldDB" id="A0A1I4F4A7"/>
<reference evidence="1 2" key="1">
    <citation type="submission" date="2016-10" db="EMBL/GenBank/DDBJ databases">
        <authorList>
            <person name="de Groot N.N."/>
        </authorList>
    </citation>
    <scope>NUCLEOTIDE SEQUENCE [LARGE SCALE GENOMIC DNA]</scope>
    <source>
        <strain evidence="1 2">DSM 381</strain>
    </source>
</reference>
<organism evidence="1 2">
    <name type="scientific">Azotobacter beijerinckii</name>
    <dbReference type="NCBI Taxonomy" id="170623"/>
    <lineage>
        <taxon>Bacteria</taxon>
        <taxon>Pseudomonadati</taxon>
        <taxon>Pseudomonadota</taxon>
        <taxon>Gammaproteobacteria</taxon>
        <taxon>Pseudomonadales</taxon>
        <taxon>Pseudomonadaceae</taxon>
        <taxon>Azotobacter</taxon>
    </lineage>
</organism>
<gene>
    <name evidence="1" type="ORF">SAMN04244574_03157</name>
</gene>
<dbReference type="EMBL" id="FOSX01000058">
    <property type="protein sequence ID" value="SFL11221.1"/>
    <property type="molecule type" value="Genomic_DNA"/>
</dbReference>
<dbReference type="Proteomes" id="UP000199579">
    <property type="component" value="Unassembled WGS sequence"/>
</dbReference>
<sequence length="191" mass="21583">MVQLSEGRLRLTFAAGWQALKFDDTAWHRQRFGHHQAMDILAVHGDQHWWIEIKDCEGFEQDNRPRMSPGDPQAVVQTRAWLRSQGLAQQVRAARSKPFIIDEVIEKLRSTLVSVLAAQRQGEAELQPYVAACNQGVPLNVVLLLTWNITDFRRLAQRLQQKLNSALLPYGLQGLVVNTPPVGLGCQVSRI</sequence>
<proteinExistence type="predicted"/>
<dbReference type="RefSeq" id="WP_090941613.1">
    <property type="nucleotide sequence ID" value="NZ_FOSX01000058.1"/>
</dbReference>
<evidence type="ECO:0000313" key="2">
    <source>
        <dbReference type="Proteomes" id="UP000199579"/>
    </source>
</evidence>
<name>A0A1I4F4A7_9GAMM</name>